<evidence type="ECO:0000313" key="3">
    <source>
        <dbReference type="EMBL" id="CAB3262213.1"/>
    </source>
</evidence>
<proteinExistence type="evidence at transcript level"/>
<feature type="region of interest" description="Disordered" evidence="1">
    <location>
        <begin position="26"/>
        <end position="56"/>
    </location>
</feature>
<organism evidence="3">
    <name type="scientific">Phallusia mammillata</name>
    <dbReference type="NCBI Taxonomy" id="59560"/>
    <lineage>
        <taxon>Eukaryota</taxon>
        <taxon>Metazoa</taxon>
        <taxon>Chordata</taxon>
        <taxon>Tunicata</taxon>
        <taxon>Ascidiacea</taxon>
        <taxon>Phlebobranchia</taxon>
        <taxon>Ascidiidae</taxon>
        <taxon>Phallusia</taxon>
    </lineage>
</organism>
<sequence length="200" mass="22647">MKMMFASLPVCLISVFLLAQRGSTSEPEFSSFKHQPAGNDDVGLTEEPDVQVKPDPNTERYDFSTLSEPVGVSPQEAQYLSDFLVKLMRGVWGGELPEDNLESELDEMFSQTGKSDDLVSNERAISPLFRRTNADELNDEVNDDVRRSRLVGLFKRAPMSLLFRRSNMPTLFKRNPLSSSLFKRSNLVSLFKRKANDVTF</sequence>
<name>A0A6F9DHS4_9ASCI</name>
<accession>A0A6F9DHS4</accession>
<feature type="signal peptide" evidence="2">
    <location>
        <begin position="1"/>
        <end position="25"/>
    </location>
</feature>
<keyword evidence="2" id="KW-0732">Signal</keyword>
<reference evidence="3" key="1">
    <citation type="submission" date="2020-04" db="EMBL/GenBank/DDBJ databases">
        <authorList>
            <person name="Neveu A P."/>
        </authorList>
    </citation>
    <scope>NUCLEOTIDE SEQUENCE</scope>
    <source>
        <tissue evidence="3">Whole embryo</tissue>
    </source>
</reference>
<protein>
    <submittedName>
        <fullName evidence="3">Uncharacterized protein LOC100178695</fullName>
    </submittedName>
</protein>
<feature type="chain" id="PRO_5026048424" evidence="2">
    <location>
        <begin position="26"/>
        <end position="200"/>
    </location>
</feature>
<dbReference type="EMBL" id="LR786593">
    <property type="protein sequence ID" value="CAB3262213.1"/>
    <property type="molecule type" value="mRNA"/>
</dbReference>
<evidence type="ECO:0000256" key="2">
    <source>
        <dbReference type="SAM" id="SignalP"/>
    </source>
</evidence>
<gene>
    <name evidence="3" type="primary">LOC100178695</name>
</gene>
<dbReference type="AlphaFoldDB" id="A0A6F9DHS4"/>
<evidence type="ECO:0000256" key="1">
    <source>
        <dbReference type="SAM" id="MobiDB-lite"/>
    </source>
</evidence>